<evidence type="ECO:0000259" key="1">
    <source>
        <dbReference type="SMART" id="SM00128"/>
    </source>
</evidence>
<dbReference type="InterPro" id="IPR048869">
    <property type="entry name" value="OCRL-1_2_ASH"/>
</dbReference>
<dbReference type="InterPro" id="IPR046985">
    <property type="entry name" value="IP5"/>
</dbReference>
<dbReference type="Gene3D" id="2.60.40.10">
    <property type="entry name" value="Immunoglobulins"/>
    <property type="match status" value="1"/>
</dbReference>
<keyword evidence="3" id="KW-1185">Reference proteome</keyword>
<sequence length="1013" mass="112071">MSPSSPPVQTTNAMAPPSLKLDVSMESEPVEIFSGPTSLARAIYARKPEYTRPHRIRIKIGTWNVAQNPPSAKDLRKWFFQPAVDGLLEQPPLPHRTNTTRSTNSDSFKLEVNANAPHQPCRTRIGLYVLALQEATSPNLGQRIISTEPVVEDHWSDAIADVVPPGYTRIVREIMTGVLMVIYAATEVAVTVTHVSCAQVGTGILGYMGNKGGVSARLLLGESTRLVFTNSHLASGSEPQFLERRCWDTNQIKARTSFTPVSLPGGPDSGPEKLGDEDLAFWMGDLNFRLDAPGDDIRGLFALHTQGMYGIPEISTPISMASSSSIMEPTDSYDDDADTIHSTRSAKMSLVFDEDGNSLRDPEDFVPDIDDDPLSLQTTLNSLLPHDQLSQVMRLKKAFHDGWHEGPISFMPTYKYDIGSRDGFDSSEKQRAPSWCDRILYRTRYDLQQHLRSVQEEQEIQKRDQELQAIGVAKATAELDALFENDAEPNNATTSSATPVWDYDEYDETEDVNAQDEMKSPAPQDRIKLEQYWSVQEITSSDHKPVLALFTLDYDAVVPDLRAMVQAEIARDFDRAENEGRPDITIVGDQGDNVDFGPVEIFKRHVETLTAANTGQVPAKFSFVDNSTDKNRAQWLMPSFVAIETTTDGEKADMGSTVTLQPGETVGIQLEVLVEDLGLVRELNVGSAHLEDVLILRVDGGRDHFVPVCATWHPSCIGRALTELIRISDGGIRDFMATEKLTGSIPLHYKVRCSAPKELFKLVEALLSLIERAIADESMLEGAEIPREKFGWPYEESTWIFTDRTLRIEHKAAVIKALDTDTPVLEAMPLELPAISKLEIVAEILLLLLRNLTDGIVTAALWTTIQERLPQLSSIVASSSPVKQIEDAKTAILDVLSNDPGHSISLVFLTSTLGRVCAELSPVTKADIEASTQVSTPTSLTFARFRRSVTSSTSGGSPAAVIKRRNRMHKVCELFTQAICRMSVVVSNERERKAGIARQMGMLELFIQRQADE</sequence>
<dbReference type="InterPro" id="IPR036691">
    <property type="entry name" value="Endo/exonu/phosph_ase_sf"/>
</dbReference>
<dbReference type="Pfam" id="PF22669">
    <property type="entry name" value="Exo_endo_phos2"/>
    <property type="match status" value="2"/>
</dbReference>
<protein>
    <recommendedName>
        <fullName evidence="1">Inositol polyphosphate-related phosphatase domain-containing protein</fullName>
    </recommendedName>
</protein>
<organism evidence="2 3">
    <name type="scientific">Ceratocystis pirilliformis</name>
    <dbReference type="NCBI Taxonomy" id="259994"/>
    <lineage>
        <taxon>Eukaryota</taxon>
        <taxon>Fungi</taxon>
        <taxon>Dikarya</taxon>
        <taxon>Ascomycota</taxon>
        <taxon>Pezizomycotina</taxon>
        <taxon>Sordariomycetes</taxon>
        <taxon>Hypocreomycetidae</taxon>
        <taxon>Microascales</taxon>
        <taxon>Ceratocystidaceae</taxon>
        <taxon>Ceratocystis</taxon>
    </lineage>
</organism>
<evidence type="ECO:0000313" key="3">
    <source>
        <dbReference type="Proteomes" id="UP001583280"/>
    </source>
</evidence>
<dbReference type="EMBL" id="JAWDJO010000011">
    <property type="protein sequence ID" value="KAL1900737.1"/>
    <property type="molecule type" value="Genomic_DNA"/>
</dbReference>
<dbReference type="InterPro" id="IPR000300">
    <property type="entry name" value="IPPc"/>
</dbReference>
<gene>
    <name evidence="2" type="ORF">Cpir12675_000874</name>
</gene>
<comment type="caution">
    <text evidence="2">The sequence shown here is derived from an EMBL/GenBank/DDBJ whole genome shotgun (WGS) entry which is preliminary data.</text>
</comment>
<accession>A0ABR3ZKL8</accession>
<dbReference type="SMART" id="SM00128">
    <property type="entry name" value="IPPc"/>
    <property type="match status" value="1"/>
</dbReference>
<feature type="domain" description="Inositol polyphosphate-related phosphatase" evidence="1">
    <location>
        <begin position="54"/>
        <end position="476"/>
    </location>
</feature>
<dbReference type="Gene3D" id="3.60.10.10">
    <property type="entry name" value="Endonuclease/exonuclease/phosphatase"/>
    <property type="match status" value="1"/>
</dbReference>
<proteinExistence type="predicted"/>
<dbReference type="SUPFAM" id="SSF56219">
    <property type="entry name" value="DNase I-like"/>
    <property type="match status" value="1"/>
</dbReference>
<name>A0ABR3ZKL8_9PEZI</name>
<dbReference type="PANTHER" id="PTHR11200:SF300">
    <property type="entry name" value="TYPE II INOSITOL 1,4,5-TRISPHOSPHATE 5-PHOSPHATASE"/>
    <property type="match status" value="1"/>
</dbReference>
<dbReference type="InterPro" id="IPR013783">
    <property type="entry name" value="Ig-like_fold"/>
</dbReference>
<dbReference type="Pfam" id="PF21310">
    <property type="entry name" value="OCRL-like_ASH"/>
    <property type="match status" value="1"/>
</dbReference>
<reference evidence="2 3" key="1">
    <citation type="journal article" date="2024" name="IMA Fungus">
        <title>IMA Genome - F19 : A genome assembly and annotation guide to empower mycologists, including annotated draft genome sequences of Ceratocystis pirilliformis, Diaporthe australafricana, Fusarium ophioides, Paecilomyces lecythidis, and Sporothrix stenoceras.</title>
        <authorList>
            <person name="Aylward J."/>
            <person name="Wilson A.M."/>
            <person name="Visagie C.M."/>
            <person name="Spraker J."/>
            <person name="Barnes I."/>
            <person name="Buitendag C."/>
            <person name="Ceriani C."/>
            <person name="Del Mar Angel L."/>
            <person name="du Plessis D."/>
            <person name="Fuchs T."/>
            <person name="Gasser K."/>
            <person name="Kramer D."/>
            <person name="Li W."/>
            <person name="Munsamy K."/>
            <person name="Piso A."/>
            <person name="Price J.L."/>
            <person name="Sonnekus B."/>
            <person name="Thomas C."/>
            <person name="van der Nest A."/>
            <person name="van Dijk A."/>
            <person name="van Heerden A."/>
            <person name="van Vuuren N."/>
            <person name="Yilmaz N."/>
            <person name="Duong T.A."/>
            <person name="van der Merwe N.A."/>
            <person name="Wingfield M.J."/>
            <person name="Wingfield B.D."/>
        </authorList>
    </citation>
    <scope>NUCLEOTIDE SEQUENCE [LARGE SCALE GENOMIC DNA]</scope>
    <source>
        <strain evidence="2 3">CMW 12675</strain>
    </source>
</reference>
<dbReference type="Proteomes" id="UP001583280">
    <property type="component" value="Unassembled WGS sequence"/>
</dbReference>
<evidence type="ECO:0000313" key="2">
    <source>
        <dbReference type="EMBL" id="KAL1900737.1"/>
    </source>
</evidence>
<dbReference type="PANTHER" id="PTHR11200">
    <property type="entry name" value="INOSITOL 5-PHOSPHATASE"/>
    <property type="match status" value="1"/>
</dbReference>